<dbReference type="Pfam" id="PF05254">
    <property type="entry name" value="UPF0203"/>
    <property type="match status" value="1"/>
</dbReference>
<dbReference type="EMBL" id="CP097505">
    <property type="protein sequence ID" value="URD94119.1"/>
    <property type="molecule type" value="Genomic_DNA"/>
</dbReference>
<dbReference type="GO" id="GO:0005829">
    <property type="term" value="C:cytosol"/>
    <property type="evidence" value="ECO:0007669"/>
    <property type="project" value="TreeGrafter"/>
</dbReference>
<evidence type="ECO:0000313" key="4">
    <source>
        <dbReference type="Proteomes" id="UP001055439"/>
    </source>
</evidence>
<dbReference type="GO" id="GO:0005758">
    <property type="term" value="C:mitochondrial intermembrane space"/>
    <property type="evidence" value="ECO:0007669"/>
    <property type="project" value="TreeGrafter"/>
</dbReference>
<evidence type="ECO:0000256" key="1">
    <source>
        <dbReference type="ARBA" id="ARBA00006196"/>
    </source>
</evidence>
<proteinExistence type="inferred from homology"/>
<evidence type="ECO:0000313" key="3">
    <source>
        <dbReference type="EMBL" id="URD94119.1"/>
    </source>
</evidence>
<comment type="similarity">
    <text evidence="1">Belongs to the TRIAP1/MDM35 family.</text>
</comment>
<dbReference type="GO" id="GO:0045332">
    <property type="term" value="P:phospholipid translocation"/>
    <property type="evidence" value="ECO:0007669"/>
    <property type="project" value="TreeGrafter"/>
</dbReference>
<keyword evidence="2" id="KW-1015">Disulfide bond</keyword>
<reference evidence="3" key="1">
    <citation type="submission" date="2022-05" db="EMBL/GenBank/DDBJ databases">
        <title>The Musa troglodytarum L. genome provides insights into the mechanism of non-climacteric behaviour and enrichment of carotenoids.</title>
        <authorList>
            <person name="Wang J."/>
        </authorList>
    </citation>
    <scope>NUCLEOTIDE SEQUENCE</scope>
    <source>
        <tissue evidence="3">Leaf</tissue>
    </source>
</reference>
<dbReference type="PANTHER" id="PTHR46403:SF1">
    <property type="entry name" value="TP53-REGULATED INHIBITOR OF APOPTOSIS 1"/>
    <property type="match status" value="1"/>
</dbReference>
<dbReference type="InterPro" id="IPR007918">
    <property type="entry name" value="MDM35_apoptosis"/>
</dbReference>
<keyword evidence="4" id="KW-1185">Reference proteome</keyword>
<evidence type="ECO:0000256" key="2">
    <source>
        <dbReference type="ARBA" id="ARBA00023157"/>
    </source>
</evidence>
<protein>
    <submittedName>
        <fullName evidence="3">Uncharacterized protein family (UPF0203)</fullName>
    </submittedName>
</protein>
<dbReference type="OrthoDB" id="19091at2759"/>
<gene>
    <name evidence="3" type="ORF">MUK42_01536</name>
</gene>
<dbReference type="GO" id="GO:0005634">
    <property type="term" value="C:nucleus"/>
    <property type="evidence" value="ECO:0007669"/>
    <property type="project" value="TreeGrafter"/>
</dbReference>
<dbReference type="GO" id="GO:1990050">
    <property type="term" value="F:phosphatidic acid transfer activity"/>
    <property type="evidence" value="ECO:0007669"/>
    <property type="project" value="TreeGrafter"/>
</dbReference>
<accession>A0A9E7FDV7</accession>
<sequence length="149" mass="17283">MPSNKTSRGGGATASPCARLRDAYHDCFNRYISFPPPHVLVKGRDVETEIPRRVCSFFFRLFLAVVVTDAKRLPSFIWRGDRRWYSEKFSKGQWDKEECVAEWDKYRACLAQHLEDKHLRRILLEAEASPYFVKDDASSPADRDGTTHQ</sequence>
<dbReference type="AlphaFoldDB" id="A0A9E7FDV7"/>
<organism evidence="3 4">
    <name type="scientific">Musa troglodytarum</name>
    <name type="common">fe'i banana</name>
    <dbReference type="NCBI Taxonomy" id="320322"/>
    <lineage>
        <taxon>Eukaryota</taxon>
        <taxon>Viridiplantae</taxon>
        <taxon>Streptophyta</taxon>
        <taxon>Embryophyta</taxon>
        <taxon>Tracheophyta</taxon>
        <taxon>Spermatophyta</taxon>
        <taxon>Magnoliopsida</taxon>
        <taxon>Liliopsida</taxon>
        <taxon>Zingiberales</taxon>
        <taxon>Musaceae</taxon>
        <taxon>Musa</taxon>
    </lineage>
</organism>
<name>A0A9E7FDV7_9LILI</name>
<dbReference type="Proteomes" id="UP001055439">
    <property type="component" value="Chromosome 3"/>
</dbReference>
<dbReference type="PANTHER" id="PTHR46403">
    <property type="entry name" value="TP53-REGULATED INHIBITOR OF APOPTOSIS 1"/>
    <property type="match status" value="1"/>
</dbReference>